<organism evidence="1 2">
    <name type="scientific">Algoriphagus aquimarinus</name>
    <dbReference type="NCBI Taxonomy" id="237018"/>
    <lineage>
        <taxon>Bacteria</taxon>
        <taxon>Pseudomonadati</taxon>
        <taxon>Bacteroidota</taxon>
        <taxon>Cytophagia</taxon>
        <taxon>Cytophagales</taxon>
        <taxon>Cyclobacteriaceae</taxon>
        <taxon>Algoriphagus</taxon>
    </lineage>
</organism>
<reference evidence="1 2" key="1">
    <citation type="submission" date="2016-10" db="EMBL/GenBank/DDBJ databases">
        <authorList>
            <person name="de Groot N.N."/>
        </authorList>
    </citation>
    <scope>NUCLEOTIDE SEQUENCE [LARGE SCALE GENOMIC DNA]</scope>
    <source>
        <strain evidence="1 2">DSM 23399</strain>
    </source>
</reference>
<protein>
    <recommendedName>
        <fullName evidence="3">6-bladed beta-propeller</fullName>
    </recommendedName>
</protein>
<gene>
    <name evidence="1" type="ORF">SAMN04489723_113106</name>
</gene>
<accession>A0A1I1BHU6</accession>
<dbReference type="Pfam" id="PF17170">
    <property type="entry name" value="DUF5128"/>
    <property type="match status" value="1"/>
</dbReference>
<sequence length="395" mass="45657">MRSISLINCSILILVGFFGCGEKKPETGLSEEIVEIDLSEAREAKLSEFFQTVSYTLLDYTDELPIVNGYKMVVTKDEIFVESRETAKVFVLDKSGQLKNVIGQLGDGPGEIRLIDGLFVNGDTVRIDSEYGNKYVLFSKDGKFIKEDKLSYRASAIYETDFSLYYFQHGEGPYQWTYIREDKSGDKPGKTEKGYLPLGKGFEEFNSFAGPIGFLKDPQTGQIFYTEPNDYVVQNFDSDGYFKRTIRFDFGKYNWPMQMRLELAGKGRERNDYLKENPVVSGLYDFFPFQDLFFISAGTYGKTYWIFADKKFTSIDIIQDWENDLDGMKLRQLSWTKSEDEIIYSLDSKAFFNDYKEAFNGMSVESQPGDIHEFFEKNRQKLQEEKIVLVSYKLK</sequence>
<dbReference type="AlphaFoldDB" id="A0A1I1BHU6"/>
<name>A0A1I1BHU6_9BACT</name>
<dbReference type="EMBL" id="FOKK01000013">
    <property type="protein sequence ID" value="SFB49322.1"/>
    <property type="molecule type" value="Genomic_DNA"/>
</dbReference>
<proteinExistence type="predicted"/>
<evidence type="ECO:0008006" key="3">
    <source>
        <dbReference type="Google" id="ProtNLM"/>
    </source>
</evidence>
<dbReference type="Proteomes" id="UP000198790">
    <property type="component" value="Unassembled WGS sequence"/>
</dbReference>
<evidence type="ECO:0000313" key="1">
    <source>
        <dbReference type="EMBL" id="SFB49322.1"/>
    </source>
</evidence>
<dbReference type="RefSeq" id="WP_092899293.1">
    <property type="nucleotide sequence ID" value="NZ_FOKK01000013.1"/>
</dbReference>
<keyword evidence="2" id="KW-1185">Reference proteome</keyword>
<dbReference type="OrthoDB" id="1098767at2"/>
<dbReference type="PROSITE" id="PS51257">
    <property type="entry name" value="PROKAR_LIPOPROTEIN"/>
    <property type="match status" value="1"/>
</dbReference>
<evidence type="ECO:0000313" key="2">
    <source>
        <dbReference type="Proteomes" id="UP000198790"/>
    </source>
</evidence>
<dbReference type="STRING" id="237018.SAMN04489723_113106"/>